<dbReference type="OrthoDB" id="7328575at2"/>
<gene>
    <name evidence="8" type="ORF">EOD43_11650</name>
</gene>
<dbReference type="Gene3D" id="1.20.140.10">
    <property type="entry name" value="Butyryl-CoA Dehydrogenase, subunit A, domain 3"/>
    <property type="match status" value="1"/>
</dbReference>
<dbReference type="SUPFAM" id="SSF47203">
    <property type="entry name" value="Acyl-CoA dehydrogenase C-terminal domain-like"/>
    <property type="match status" value="1"/>
</dbReference>
<evidence type="ECO:0000259" key="6">
    <source>
        <dbReference type="Pfam" id="PF00441"/>
    </source>
</evidence>
<evidence type="ECO:0000256" key="5">
    <source>
        <dbReference type="ARBA" id="ARBA00023002"/>
    </source>
</evidence>
<dbReference type="GO" id="GO:0050660">
    <property type="term" value="F:flavin adenine dinucleotide binding"/>
    <property type="evidence" value="ECO:0007669"/>
    <property type="project" value="InterPro"/>
</dbReference>
<feature type="domain" description="Acyl-CoA dehydrogenase/oxidase N-terminal" evidence="7">
    <location>
        <begin position="6"/>
        <end position="119"/>
    </location>
</feature>
<reference evidence="8 9" key="1">
    <citation type="submission" date="2019-01" db="EMBL/GenBank/DDBJ databases">
        <authorList>
            <person name="Chen W.-M."/>
        </authorList>
    </citation>
    <scope>NUCLEOTIDE SEQUENCE [LARGE SCALE GENOMIC DNA]</scope>
    <source>
        <strain evidence="8 9">CCP-7</strain>
    </source>
</reference>
<dbReference type="PANTHER" id="PTHR43884">
    <property type="entry name" value="ACYL-COA DEHYDROGENASE"/>
    <property type="match status" value="1"/>
</dbReference>
<evidence type="ECO:0000256" key="1">
    <source>
        <dbReference type="ARBA" id="ARBA00001974"/>
    </source>
</evidence>
<protein>
    <submittedName>
        <fullName evidence="8">Acyl-CoA dehydrogenase</fullName>
    </submittedName>
</protein>
<sequence>MPLVLTEDEVMLVDAARGFLAKSAPVSALRTLRDSGDTLRYTPSVWSEMAENGFIAPHVPEAEGGLGMGYAAAGLIAEQMGHTLAPTPFLSAAIAAELVVQAGSAELKADLLPKIIAGDLVTGFAFEEGLRHNPAGTAVTFKDGKISGTKKIVLDGVGAKLLIVVAATDNGPGLFLVDPSAAGVTVRPLDLIDSRNAAEIDFADAPATPLGDAGAAKAAIARTLDVARALLAAELLGIADEAFDRTVAYLKERVQFGRPIGSFQALQHRAARLYARLDLTRGAVLKALRALDEGDKAATMLCSLSKGAMSKLAYDVMVEATHMHGGIGVTDELDIGLFYKRVRVAGELFGDAHFHTDRIAIQAFGI</sequence>
<dbReference type="Pfam" id="PF00441">
    <property type="entry name" value="Acyl-CoA_dh_1"/>
    <property type="match status" value="1"/>
</dbReference>
<accession>A0A437M9Z9</accession>
<dbReference type="GO" id="GO:0003995">
    <property type="term" value="F:acyl-CoA dehydrogenase activity"/>
    <property type="evidence" value="ECO:0007669"/>
    <property type="project" value="TreeGrafter"/>
</dbReference>
<dbReference type="Pfam" id="PF02771">
    <property type="entry name" value="Acyl-CoA_dh_N"/>
    <property type="match status" value="1"/>
</dbReference>
<proteinExistence type="inferred from homology"/>
<evidence type="ECO:0000313" key="9">
    <source>
        <dbReference type="Proteomes" id="UP000282971"/>
    </source>
</evidence>
<dbReference type="PANTHER" id="PTHR43884:SF20">
    <property type="entry name" value="ACYL-COA DEHYDROGENASE FADE28"/>
    <property type="match status" value="1"/>
</dbReference>
<name>A0A437M9Z9_9SPHN</name>
<comment type="similarity">
    <text evidence="2">Belongs to the acyl-CoA dehydrogenase family.</text>
</comment>
<keyword evidence="9" id="KW-1185">Reference proteome</keyword>
<dbReference type="InterPro" id="IPR009100">
    <property type="entry name" value="AcylCoA_DH/oxidase_NM_dom_sf"/>
</dbReference>
<keyword evidence="4" id="KW-0274">FAD</keyword>
<dbReference type="InterPro" id="IPR009075">
    <property type="entry name" value="AcylCo_DH/oxidase_C"/>
</dbReference>
<dbReference type="CDD" id="cd00567">
    <property type="entry name" value="ACAD"/>
    <property type="match status" value="1"/>
</dbReference>
<dbReference type="Proteomes" id="UP000282971">
    <property type="component" value="Unassembled WGS sequence"/>
</dbReference>
<dbReference type="InterPro" id="IPR036250">
    <property type="entry name" value="AcylCo_DH-like_C"/>
</dbReference>
<organism evidence="8 9">
    <name type="scientific">Sphingomonas crocodyli</name>
    <dbReference type="NCBI Taxonomy" id="1979270"/>
    <lineage>
        <taxon>Bacteria</taxon>
        <taxon>Pseudomonadati</taxon>
        <taxon>Pseudomonadota</taxon>
        <taxon>Alphaproteobacteria</taxon>
        <taxon>Sphingomonadales</taxon>
        <taxon>Sphingomonadaceae</taxon>
        <taxon>Sphingomonas</taxon>
    </lineage>
</organism>
<dbReference type="AlphaFoldDB" id="A0A437M9Z9"/>
<evidence type="ECO:0000313" key="8">
    <source>
        <dbReference type="EMBL" id="RVT94455.1"/>
    </source>
</evidence>
<comment type="caution">
    <text evidence="8">The sequence shown here is derived from an EMBL/GenBank/DDBJ whole genome shotgun (WGS) entry which is preliminary data.</text>
</comment>
<evidence type="ECO:0000259" key="7">
    <source>
        <dbReference type="Pfam" id="PF02771"/>
    </source>
</evidence>
<evidence type="ECO:0000256" key="4">
    <source>
        <dbReference type="ARBA" id="ARBA00022827"/>
    </source>
</evidence>
<dbReference type="RefSeq" id="WP_127743974.1">
    <property type="nucleotide sequence ID" value="NZ_SACN01000001.1"/>
</dbReference>
<dbReference type="InterPro" id="IPR013786">
    <property type="entry name" value="AcylCoA_DH/ox_N"/>
</dbReference>
<dbReference type="Gene3D" id="1.10.540.10">
    <property type="entry name" value="Acyl-CoA dehydrogenase/oxidase, N-terminal domain"/>
    <property type="match status" value="1"/>
</dbReference>
<dbReference type="SUPFAM" id="SSF56645">
    <property type="entry name" value="Acyl-CoA dehydrogenase NM domain-like"/>
    <property type="match status" value="1"/>
</dbReference>
<feature type="domain" description="Acyl-CoA dehydrogenase/oxidase C-terminal" evidence="6">
    <location>
        <begin position="220"/>
        <end position="360"/>
    </location>
</feature>
<dbReference type="Gene3D" id="2.40.110.10">
    <property type="entry name" value="Butyryl-CoA Dehydrogenase, subunit A, domain 2"/>
    <property type="match status" value="1"/>
</dbReference>
<evidence type="ECO:0000256" key="3">
    <source>
        <dbReference type="ARBA" id="ARBA00022630"/>
    </source>
</evidence>
<dbReference type="InterPro" id="IPR046373">
    <property type="entry name" value="Acyl-CoA_Oxase/DH_mid-dom_sf"/>
</dbReference>
<comment type="cofactor">
    <cofactor evidence="1">
        <name>FAD</name>
        <dbReference type="ChEBI" id="CHEBI:57692"/>
    </cofactor>
</comment>
<keyword evidence="5" id="KW-0560">Oxidoreductase</keyword>
<dbReference type="EMBL" id="SACN01000001">
    <property type="protein sequence ID" value="RVT94455.1"/>
    <property type="molecule type" value="Genomic_DNA"/>
</dbReference>
<dbReference type="InterPro" id="IPR037069">
    <property type="entry name" value="AcylCoA_DH/ox_N_sf"/>
</dbReference>
<keyword evidence="3" id="KW-0285">Flavoprotein</keyword>
<evidence type="ECO:0000256" key="2">
    <source>
        <dbReference type="ARBA" id="ARBA00009347"/>
    </source>
</evidence>